<keyword evidence="3 5" id="KW-0949">S-adenosyl-L-methionine</keyword>
<feature type="region of interest" description="Disordered" evidence="6">
    <location>
        <begin position="93"/>
        <end position="122"/>
    </location>
</feature>
<sequence>EQIKQTNKKIKKNEGGKLLYMAELMDGTGSVTGVDVNNDRLNLCRRYIRDFKICNVRLYCQDGCIFNVCPDLSMSSAAKNTLVHDSCLTKKMLKARKRKNRKKETVSQNKRQKIGNDPSASLSSTCLIMPPMLVSPDLIGNHVRKDRSEDRTDDLSEQKRDDVKAIGSLPSVQHHNLPPTQNTQALYDKVIVDAQCTHDGSIRHMLKHIANGDVNILKEKVFDATFRETRVVSLQKKLIRNGFELLKTGGVLVYSTCSFLQEQNEGVIHYLLSEYPHTAQLVDVASDGFLKRFKFACGRTSPHGEIMRKCVRFDPLISNTSGLFIAKISKLNVVGTSSS</sequence>
<dbReference type="OMA" id="KYEKWGW"/>
<dbReference type="PANTHER" id="PTHR22807:SF16">
    <property type="entry name" value="SAM-DEPENDENT MTASE RSMB_NOP-TYPE DOMAIN-CONTAINING PROTEIN"/>
    <property type="match status" value="1"/>
</dbReference>
<dbReference type="GO" id="GO:0008173">
    <property type="term" value="F:RNA methyltransferase activity"/>
    <property type="evidence" value="ECO:0007669"/>
    <property type="project" value="InterPro"/>
</dbReference>
<keyword evidence="1 5" id="KW-0489">Methyltransferase</keyword>
<reference evidence="8 9" key="1">
    <citation type="journal article" date="2013" name="Curr. Biol.">
        <title>The Genome of the Foraminiferan Reticulomyxa filosa.</title>
        <authorList>
            <person name="Glockner G."/>
            <person name="Hulsmann N."/>
            <person name="Schleicher M."/>
            <person name="Noegel A.A."/>
            <person name="Eichinger L."/>
            <person name="Gallinger C."/>
            <person name="Pawlowski J."/>
            <person name="Sierra R."/>
            <person name="Euteneuer U."/>
            <person name="Pillet L."/>
            <person name="Moustafa A."/>
            <person name="Platzer M."/>
            <person name="Groth M."/>
            <person name="Szafranski K."/>
            <person name="Schliwa M."/>
        </authorList>
    </citation>
    <scope>NUCLEOTIDE SEQUENCE [LARGE SCALE GENOMIC DNA]</scope>
</reference>
<dbReference type="SUPFAM" id="SSF53335">
    <property type="entry name" value="S-adenosyl-L-methionine-dependent methyltransferases"/>
    <property type="match status" value="1"/>
</dbReference>
<evidence type="ECO:0000256" key="2">
    <source>
        <dbReference type="ARBA" id="ARBA00022679"/>
    </source>
</evidence>
<comment type="caution">
    <text evidence="5">Lacks conserved residue(s) required for the propagation of feature annotation.</text>
</comment>
<evidence type="ECO:0000256" key="1">
    <source>
        <dbReference type="ARBA" id="ARBA00022603"/>
    </source>
</evidence>
<dbReference type="InterPro" id="IPR029063">
    <property type="entry name" value="SAM-dependent_MTases_sf"/>
</dbReference>
<protein>
    <recommendedName>
        <fullName evidence="7">SAM-dependent MTase RsmB/NOP-type domain-containing protein</fullName>
    </recommendedName>
</protein>
<comment type="caution">
    <text evidence="8">The sequence shown here is derived from an EMBL/GenBank/DDBJ whole genome shotgun (WGS) entry which is preliminary data.</text>
</comment>
<dbReference type="Pfam" id="PF01189">
    <property type="entry name" value="Methyltr_RsmB-F"/>
    <property type="match status" value="1"/>
</dbReference>
<evidence type="ECO:0000256" key="3">
    <source>
        <dbReference type="ARBA" id="ARBA00022691"/>
    </source>
</evidence>
<keyword evidence="9" id="KW-1185">Reference proteome</keyword>
<proteinExistence type="inferred from homology"/>
<feature type="compositionally biased region" description="Basic and acidic residues" evidence="6">
    <location>
        <begin position="146"/>
        <end position="161"/>
    </location>
</feature>
<name>X6NMC6_RETFI</name>
<evidence type="ECO:0000256" key="4">
    <source>
        <dbReference type="ARBA" id="ARBA00022884"/>
    </source>
</evidence>
<feature type="region of interest" description="Disordered" evidence="6">
    <location>
        <begin position="141"/>
        <end position="161"/>
    </location>
</feature>
<evidence type="ECO:0000313" key="9">
    <source>
        <dbReference type="Proteomes" id="UP000023152"/>
    </source>
</evidence>
<feature type="compositionally biased region" description="Basic residues" evidence="6">
    <location>
        <begin position="93"/>
        <end position="102"/>
    </location>
</feature>
<dbReference type="PRINTS" id="PR02008">
    <property type="entry name" value="RCMTFAMILY"/>
</dbReference>
<keyword evidence="4 5" id="KW-0694">RNA-binding</keyword>
<organism evidence="8 9">
    <name type="scientific">Reticulomyxa filosa</name>
    <dbReference type="NCBI Taxonomy" id="46433"/>
    <lineage>
        <taxon>Eukaryota</taxon>
        <taxon>Sar</taxon>
        <taxon>Rhizaria</taxon>
        <taxon>Retaria</taxon>
        <taxon>Foraminifera</taxon>
        <taxon>Monothalamids</taxon>
        <taxon>Reticulomyxidae</taxon>
        <taxon>Reticulomyxa</taxon>
    </lineage>
</organism>
<dbReference type="InterPro" id="IPR049560">
    <property type="entry name" value="MeTrfase_RsmB-F_NOP2_cat"/>
</dbReference>
<evidence type="ECO:0000259" key="7">
    <source>
        <dbReference type="PROSITE" id="PS51686"/>
    </source>
</evidence>
<evidence type="ECO:0000313" key="8">
    <source>
        <dbReference type="EMBL" id="ETO27083.1"/>
    </source>
</evidence>
<evidence type="ECO:0000256" key="6">
    <source>
        <dbReference type="SAM" id="MobiDB-lite"/>
    </source>
</evidence>
<feature type="binding site" evidence="5">
    <location>
        <position position="193"/>
    </location>
    <ligand>
        <name>S-adenosyl-L-methionine</name>
        <dbReference type="ChEBI" id="CHEBI:59789"/>
    </ligand>
</feature>
<dbReference type="Gene3D" id="3.40.50.150">
    <property type="entry name" value="Vaccinia Virus protein VP39"/>
    <property type="match status" value="2"/>
</dbReference>
<keyword evidence="2 5" id="KW-0808">Transferase</keyword>
<feature type="domain" description="SAM-dependent MTase RsmB/NOP-type" evidence="7">
    <location>
        <begin position="187"/>
        <end position="331"/>
    </location>
</feature>
<dbReference type="InterPro" id="IPR023267">
    <property type="entry name" value="RCMT"/>
</dbReference>
<dbReference type="AlphaFoldDB" id="X6NMC6"/>
<dbReference type="PROSITE" id="PS51686">
    <property type="entry name" value="SAM_MT_RSMB_NOP"/>
    <property type="match status" value="1"/>
</dbReference>
<dbReference type="EMBL" id="ASPP01007469">
    <property type="protein sequence ID" value="ETO27083.1"/>
    <property type="molecule type" value="Genomic_DNA"/>
</dbReference>
<accession>X6NMC6</accession>
<dbReference type="GO" id="GO:0001510">
    <property type="term" value="P:RNA methylation"/>
    <property type="evidence" value="ECO:0007669"/>
    <property type="project" value="InterPro"/>
</dbReference>
<comment type="similarity">
    <text evidence="5">Belongs to the class I-like SAM-binding methyltransferase superfamily. RsmB/NOP family.</text>
</comment>
<evidence type="ECO:0000256" key="5">
    <source>
        <dbReference type="PROSITE-ProRule" id="PRU01023"/>
    </source>
</evidence>
<dbReference type="InterPro" id="IPR001678">
    <property type="entry name" value="MeTrfase_RsmB-F_NOP2_dom"/>
</dbReference>
<dbReference type="PANTHER" id="PTHR22807">
    <property type="entry name" value="NOP2 YEAST -RELATED NOL1/NOP2/FMU SUN DOMAIN-CONTAINING"/>
    <property type="match status" value="1"/>
</dbReference>
<feature type="non-terminal residue" evidence="8">
    <location>
        <position position="1"/>
    </location>
</feature>
<dbReference type="GO" id="GO:0003723">
    <property type="term" value="F:RNA binding"/>
    <property type="evidence" value="ECO:0007669"/>
    <property type="project" value="UniProtKB-UniRule"/>
</dbReference>
<dbReference type="Proteomes" id="UP000023152">
    <property type="component" value="Unassembled WGS sequence"/>
</dbReference>
<feature type="active site" description="Nucleophile" evidence="5">
    <location>
        <position position="257"/>
    </location>
</feature>
<dbReference type="OrthoDB" id="6093671at2759"/>
<gene>
    <name evidence="8" type="ORF">RFI_10050</name>
</gene>